<protein>
    <recommendedName>
        <fullName evidence="2">YMGG-like Gly-zipper domain-containing protein</fullName>
    </recommendedName>
</protein>
<dbReference type="InterPro" id="IPR027367">
    <property type="entry name" value="Gly-zipper_YMGG"/>
</dbReference>
<gene>
    <name evidence="3" type="ORF">DJ017_04805</name>
</gene>
<evidence type="ECO:0000256" key="1">
    <source>
        <dbReference type="SAM" id="SignalP"/>
    </source>
</evidence>
<dbReference type="AlphaFoldDB" id="A0A328AH93"/>
<feature type="chain" id="PRO_5016368045" description="YMGG-like Gly-zipper domain-containing protein" evidence="1">
    <location>
        <begin position="20"/>
        <end position="115"/>
    </location>
</feature>
<proteinExistence type="predicted"/>
<name>A0A328AH93_9CAUL</name>
<feature type="domain" description="YMGG-like Gly-zipper" evidence="2">
    <location>
        <begin position="26"/>
        <end position="70"/>
    </location>
</feature>
<evidence type="ECO:0000259" key="2">
    <source>
        <dbReference type="Pfam" id="PF13441"/>
    </source>
</evidence>
<dbReference type="PROSITE" id="PS51257">
    <property type="entry name" value="PROKAR_LIPOPROTEIN"/>
    <property type="match status" value="1"/>
</dbReference>
<dbReference type="Pfam" id="PF13441">
    <property type="entry name" value="Gly-zipper_YMGG"/>
    <property type="match status" value="1"/>
</dbReference>
<comment type="caution">
    <text evidence="3">The sequence shown here is derived from an EMBL/GenBank/DDBJ whole genome shotgun (WGS) entry which is preliminary data.</text>
</comment>
<keyword evidence="4" id="KW-1185">Reference proteome</keyword>
<dbReference type="RefSeq" id="WP_111527638.1">
    <property type="nucleotide sequence ID" value="NZ_JBHRSG010000002.1"/>
</dbReference>
<organism evidence="3 4">
    <name type="scientific">Phenylobacterium soli</name>
    <dbReference type="NCBI Taxonomy" id="2170551"/>
    <lineage>
        <taxon>Bacteria</taxon>
        <taxon>Pseudomonadati</taxon>
        <taxon>Pseudomonadota</taxon>
        <taxon>Alphaproteobacteria</taxon>
        <taxon>Caulobacterales</taxon>
        <taxon>Caulobacteraceae</taxon>
        <taxon>Phenylobacterium</taxon>
    </lineage>
</organism>
<sequence>MLKPLIALAGAGVLVAACADDPHTTNTTLGGAALGAVAGAVIGNNVGSGNAATGAAIGAAVGGAAGAVKGCRDQGGCGSTANVNRRQYYDDRAGRYYYYDPATGRYYWEDGSPRY</sequence>
<feature type="signal peptide" evidence="1">
    <location>
        <begin position="1"/>
        <end position="19"/>
    </location>
</feature>
<evidence type="ECO:0000313" key="4">
    <source>
        <dbReference type="Proteomes" id="UP000249254"/>
    </source>
</evidence>
<evidence type="ECO:0000313" key="3">
    <source>
        <dbReference type="EMBL" id="RAK53887.1"/>
    </source>
</evidence>
<keyword evidence="1" id="KW-0732">Signal</keyword>
<accession>A0A328AH93</accession>
<reference evidence="4" key="1">
    <citation type="submission" date="2018-05" db="EMBL/GenBank/DDBJ databases">
        <authorList>
            <person name="Li X."/>
        </authorList>
    </citation>
    <scope>NUCLEOTIDE SEQUENCE [LARGE SCALE GENOMIC DNA]</scope>
    <source>
        <strain evidence="4">LX32</strain>
    </source>
</reference>
<dbReference type="EMBL" id="QFYQ01000001">
    <property type="protein sequence ID" value="RAK53887.1"/>
    <property type="molecule type" value="Genomic_DNA"/>
</dbReference>
<dbReference type="Proteomes" id="UP000249254">
    <property type="component" value="Unassembled WGS sequence"/>
</dbReference>